<keyword evidence="1" id="KW-0812">Transmembrane</keyword>
<protein>
    <recommendedName>
        <fullName evidence="2">DZANK-type domain-containing protein</fullName>
    </recommendedName>
</protein>
<dbReference type="Pfam" id="PF12773">
    <property type="entry name" value="DZR"/>
    <property type="match status" value="1"/>
</dbReference>
<reference evidence="3 4" key="1">
    <citation type="submission" date="2013-11" db="EMBL/GenBank/DDBJ databases">
        <title>Draft genome of the bovine lungworm Dictyocaulus viviparus.</title>
        <authorList>
            <person name="Mitreva M."/>
        </authorList>
    </citation>
    <scope>NUCLEOTIDE SEQUENCE [LARGE SCALE GENOMIC DNA]</scope>
    <source>
        <strain evidence="3 4">HannoverDv2000</strain>
    </source>
</reference>
<gene>
    <name evidence="3" type="ORF">DICVIV_04283</name>
</gene>
<evidence type="ECO:0000313" key="4">
    <source>
        <dbReference type="Proteomes" id="UP000053766"/>
    </source>
</evidence>
<name>A0A0D8Y090_DICVI</name>
<dbReference type="InterPro" id="IPR025874">
    <property type="entry name" value="DZR"/>
</dbReference>
<dbReference type="OrthoDB" id="5780528at2759"/>
<proteinExistence type="predicted"/>
<dbReference type="EMBL" id="KN716230">
    <property type="protein sequence ID" value="KJH49552.1"/>
    <property type="molecule type" value="Genomic_DNA"/>
</dbReference>
<keyword evidence="1" id="KW-1133">Transmembrane helix</keyword>
<evidence type="ECO:0000256" key="1">
    <source>
        <dbReference type="SAM" id="Phobius"/>
    </source>
</evidence>
<feature type="transmembrane region" description="Helical" evidence="1">
    <location>
        <begin position="91"/>
        <end position="111"/>
    </location>
</feature>
<sequence>MSNFIILKALMSMNLPSESDSNTFSRCIACNAIPLNRKDKFCRRCGYRFVLACRSCQADIRPYDRFCPTCGTRRLIIFDQIKYYLSTNSPYVVFATAIVLAGAWLALRYSLRHKLK</sequence>
<organism evidence="3 4">
    <name type="scientific">Dictyocaulus viviparus</name>
    <name type="common">Bovine lungworm</name>
    <dbReference type="NCBI Taxonomy" id="29172"/>
    <lineage>
        <taxon>Eukaryota</taxon>
        <taxon>Metazoa</taxon>
        <taxon>Ecdysozoa</taxon>
        <taxon>Nematoda</taxon>
        <taxon>Chromadorea</taxon>
        <taxon>Rhabditida</taxon>
        <taxon>Rhabditina</taxon>
        <taxon>Rhabditomorpha</taxon>
        <taxon>Strongyloidea</taxon>
        <taxon>Metastrongylidae</taxon>
        <taxon>Dictyocaulus</taxon>
    </lineage>
</organism>
<evidence type="ECO:0000259" key="2">
    <source>
        <dbReference type="Pfam" id="PF12773"/>
    </source>
</evidence>
<evidence type="ECO:0000313" key="3">
    <source>
        <dbReference type="EMBL" id="KJH49552.1"/>
    </source>
</evidence>
<dbReference type="Proteomes" id="UP000053766">
    <property type="component" value="Unassembled WGS sequence"/>
</dbReference>
<feature type="domain" description="DZANK-type" evidence="2">
    <location>
        <begin position="27"/>
        <end position="71"/>
    </location>
</feature>
<accession>A0A0D8Y090</accession>
<keyword evidence="4" id="KW-1185">Reference proteome</keyword>
<reference evidence="4" key="2">
    <citation type="journal article" date="2016" name="Sci. Rep.">
        <title>Dictyocaulus viviparus genome, variome and transcriptome elucidate lungworm biology and support future intervention.</title>
        <authorList>
            <person name="McNulty S.N."/>
            <person name="Strube C."/>
            <person name="Rosa B.A."/>
            <person name="Martin J.C."/>
            <person name="Tyagi R."/>
            <person name="Choi Y.J."/>
            <person name="Wang Q."/>
            <person name="Hallsworth Pepin K."/>
            <person name="Zhang X."/>
            <person name="Ozersky P."/>
            <person name="Wilson R.K."/>
            <person name="Sternberg P.W."/>
            <person name="Gasser R.B."/>
            <person name="Mitreva M."/>
        </authorList>
    </citation>
    <scope>NUCLEOTIDE SEQUENCE [LARGE SCALE GENOMIC DNA]</scope>
    <source>
        <strain evidence="4">HannoverDv2000</strain>
    </source>
</reference>
<keyword evidence="1" id="KW-0472">Membrane</keyword>
<dbReference type="AlphaFoldDB" id="A0A0D8Y090"/>